<name>A0ABQ5KHL1_9EUKA</name>
<dbReference type="Pfam" id="PF20463">
    <property type="entry name" value="PDH_C"/>
    <property type="match status" value="1"/>
</dbReference>
<dbReference type="PANTHER" id="PTHR21363">
    <property type="entry name" value="PREPHENATE DEHYDROGENASE"/>
    <property type="match status" value="1"/>
</dbReference>
<dbReference type="InterPro" id="IPR046826">
    <property type="entry name" value="PDH_N"/>
</dbReference>
<sequence length="237" mass="26174">MFKVNIGIAKGKKDYDKREDLKAKSLGLMGGSFAKVVKKYNLSSSVVGYDHNKKHQKQALALNLVERIVELDELLQCDVIVLCIPVDAIIKFMPTLEGISVNTTIMDFGSTKKLIVDNIPKSIRKNFIAAHPMTGTEKFGPSAAIDGLYEGKTVVLCDLDICDNLHKERVLNIFNAIAMRIVEMDSTTHDKHACYISHLPHAISYGLANTVMSHEDPENIITLAAGGFRDMSRIAQS</sequence>
<dbReference type="Gene3D" id="1.10.3660.10">
    <property type="entry name" value="6-phosphogluconate dehydrogenase C-terminal like domain"/>
    <property type="match status" value="1"/>
</dbReference>
<dbReference type="InterPro" id="IPR036291">
    <property type="entry name" value="NAD(P)-bd_dom_sf"/>
</dbReference>
<dbReference type="InterPro" id="IPR003099">
    <property type="entry name" value="Prephen_DH"/>
</dbReference>
<dbReference type="Pfam" id="PF02153">
    <property type="entry name" value="PDH_N"/>
    <property type="match status" value="1"/>
</dbReference>
<feature type="domain" description="Prephenate/arogenate dehydrogenase" evidence="2">
    <location>
        <begin position="19"/>
        <end position="237"/>
    </location>
</feature>
<dbReference type="PROSITE" id="PS51176">
    <property type="entry name" value="PDH_ADH"/>
    <property type="match status" value="1"/>
</dbReference>
<comment type="caution">
    <text evidence="3">The sequence shown here is derived from an EMBL/GenBank/DDBJ whole genome shotgun (WGS) entry which is preliminary data.</text>
</comment>
<gene>
    <name evidence="3" type="ORF">ADUPG1_006281</name>
</gene>
<evidence type="ECO:0000256" key="1">
    <source>
        <dbReference type="ARBA" id="ARBA00023002"/>
    </source>
</evidence>
<dbReference type="InterPro" id="IPR008927">
    <property type="entry name" value="6-PGluconate_DH-like_C_sf"/>
</dbReference>
<evidence type="ECO:0000259" key="2">
    <source>
        <dbReference type="PROSITE" id="PS51176"/>
    </source>
</evidence>
<protein>
    <submittedName>
        <fullName evidence="3">SsrA-binding protein like protein</fullName>
    </submittedName>
</protein>
<dbReference type="SUPFAM" id="SSF51735">
    <property type="entry name" value="NAD(P)-binding Rossmann-fold domains"/>
    <property type="match status" value="1"/>
</dbReference>
<proteinExistence type="predicted"/>
<keyword evidence="4" id="KW-1185">Reference proteome</keyword>
<accession>A0ABQ5KHL1</accession>
<dbReference type="EMBL" id="BQXS01009813">
    <property type="protein sequence ID" value="GKT31991.1"/>
    <property type="molecule type" value="Genomic_DNA"/>
</dbReference>
<dbReference type="PANTHER" id="PTHR21363:SF0">
    <property type="entry name" value="PREPHENATE DEHYDROGENASE [NADP(+)]"/>
    <property type="match status" value="1"/>
</dbReference>
<dbReference type="InterPro" id="IPR046825">
    <property type="entry name" value="PDH_C"/>
</dbReference>
<evidence type="ECO:0000313" key="4">
    <source>
        <dbReference type="Proteomes" id="UP001057375"/>
    </source>
</evidence>
<keyword evidence="1" id="KW-0560">Oxidoreductase</keyword>
<feature type="non-terminal residue" evidence="3">
    <location>
        <position position="237"/>
    </location>
</feature>
<dbReference type="SUPFAM" id="SSF48179">
    <property type="entry name" value="6-phosphogluconate dehydrogenase C-terminal domain-like"/>
    <property type="match status" value="1"/>
</dbReference>
<dbReference type="NCBIfam" id="NF006307">
    <property type="entry name" value="PRK08507.1"/>
    <property type="match status" value="1"/>
</dbReference>
<reference evidence="3" key="1">
    <citation type="submission" date="2022-03" db="EMBL/GenBank/DDBJ databases">
        <title>Draft genome sequence of Aduncisulcus paluster, a free-living microaerophilic Fornicata.</title>
        <authorList>
            <person name="Yuyama I."/>
            <person name="Kume K."/>
            <person name="Tamura T."/>
            <person name="Inagaki Y."/>
            <person name="Hashimoto T."/>
        </authorList>
    </citation>
    <scope>NUCLEOTIDE SEQUENCE</scope>
    <source>
        <strain evidence="3">NY0171</strain>
    </source>
</reference>
<evidence type="ECO:0000313" key="3">
    <source>
        <dbReference type="EMBL" id="GKT31991.1"/>
    </source>
</evidence>
<dbReference type="InterPro" id="IPR050812">
    <property type="entry name" value="Preph/Arog_dehydrog"/>
</dbReference>
<organism evidence="3 4">
    <name type="scientific">Aduncisulcus paluster</name>
    <dbReference type="NCBI Taxonomy" id="2918883"/>
    <lineage>
        <taxon>Eukaryota</taxon>
        <taxon>Metamonada</taxon>
        <taxon>Carpediemonas-like organisms</taxon>
        <taxon>Aduncisulcus</taxon>
    </lineage>
</organism>
<dbReference type="Proteomes" id="UP001057375">
    <property type="component" value="Unassembled WGS sequence"/>
</dbReference>
<dbReference type="Gene3D" id="3.40.50.720">
    <property type="entry name" value="NAD(P)-binding Rossmann-like Domain"/>
    <property type="match status" value="1"/>
</dbReference>